<dbReference type="PROSITE" id="PS51296">
    <property type="entry name" value="RIESKE"/>
    <property type="match status" value="1"/>
</dbReference>
<feature type="domain" description="Rieske" evidence="6">
    <location>
        <begin position="6"/>
        <end position="101"/>
    </location>
</feature>
<dbReference type="EMBL" id="BART01027905">
    <property type="protein sequence ID" value="GAG98729.1"/>
    <property type="molecule type" value="Genomic_DNA"/>
</dbReference>
<dbReference type="Gene3D" id="2.102.10.10">
    <property type="entry name" value="Rieske [2Fe-2S] iron-sulphur domain"/>
    <property type="match status" value="1"/>
</dbReference>
<comment type="caution">
    <text evidence="7">The sequence shown here is derived from an EMBL/GenBank/DDBJ whole genome shotgun (WGS) entry which is preliminary data.</text>
</comment>
<comment type="cofactor">
    <cofactor evidence="5">
        <name>[2Fe-2S] cluster</name>
        <dbReference type="ChEBI" id="CHEBI:190135"/>
    </cofactor>
</comment>
<name>X1BSL1_9ZZZZ</name>
<evidence type="ECO:0000256" key="4">
    <source>
        <dbReference type="ARBA" id="ARBA00023014"/>
    </source>
</evidence>
<dbReference type="GO" id="GO:0051537">
    <property type="term" value="F:2 iron, 2 sulfur cluster binding"/>
    <property type="evidence" value="ECO:0007669"/>
    <property type="project" value="UniProtKB-KW"/>
</dbReference>
<accession>X1BSL1</accession>
<keyword evidence="2" id="KW-0479">Metal-binding</keyword>
<evidence type="ECO:0000256" key="2">
    <source>
        <dbReference type="ARBA" id="ARBA00022723"/>
    </source>
</evidence>
<proteinExistence type="predicted"/>
<evidence type="ECO:0000256" key="1">
    <source>
        <dbReference type="ARBA" id="ARBA00022714"/>
    </source>
</evidence>
<sequence length="106" mass="11850">MSEIWIQACAADDIDEEDLMRFDHADKTYCIYNTAEGFFATDGYCTHEDEHLENGIVIDCVIECPLHQGRFDIRSGAALSAPVCVDLKTWPVKVEAGCIYINTADD</sequence>
<gene>
    <name evidence="7" type="ORF">S01H4_49344</name>
</gene>
<dbReference type="SUPFAM" id="SSF50022">
    <property type="entry name" value="ISP domain"/>
    <property type="match status" value="1"/>
</dbReference>
<evidence type="ECO:0000313" key="7">
    <source>
        <dbReference type="EMBL" id="GAG98729.1"/>
    </source>
</evidence>
<dbReference type="PANTHER" id="PTHR21496:SF0">
    <property type="entry name" value="RIESKE DOMAIN-CONTAINING PROTEIN"/>
    <property type="match status" value="1"/>
</dbReference>
<keyword evidence="1" id="KW-0001">2Fe-2S</keyword>
<keyword evidence="4" id="KW-0411">Iron-sulfur</keyword>
<evidence type="ECO:0000259" key="6">
    <source>
        <dbReference type="PROSITE" id="PS51296"/>
    </source>
</evidence>
<dbReference type="InterPro" id="IPR017941">
    <property type="entry name" value="Rieske_2Fe-2S"/>
</dbReference>
<evidence type="ECO:0000256" key="3">
    <source>
        <dbReference type="ARBA" id="ARBA00023004"/>
    </source>
</evidence>
<keyword evidence="3" id="KW-0408">Iron</keyword>
<dbReference type="GO" id="GO:0046872">
    <property type="term" value="F:metal ion binding"/>
    <property type="evidence" value="ECO:0007669"/>
    <property type="project" value="UniProtKB-KW"/>
</dbReference>
<organism evidence="7">
    <name type="scientific">marine sediment metagenome</name>
    <dbReference type="NCBI Taxonomy" id="412755"/>
    <lineage>
        <taxon>unclassified sequences</taxon>
        <taxon>metagenomes</taxon>
        <taxon>ecological metagenomes</taxon>
    </lineage>
</organism>
<dbReference type="AlphaFoldDB" id="X1BSL1"/>
<dbReference type="Pfam" id="PF00355">
    <property type="entry name" value="Rieske"/>
    <property type="match status" value="1"/>
</dbReference>
<evidence type="ECO:0000256" key="5">
    <source>
        <dbReference type="ARBA" id="ARBA00034078"/>
    </source>
</evidence>
<dbReference type="CDD" id="cd03528">
    <property type="entry name" value="Rieske_RO_ferredoxin"/>
    <property type="match status" value="1"/>
</dbReference>
<dbReference type="PANTHER" id="PTHR21496">
    <property type="entry name" value="FERREDOXIN-RELATED"/>
    <property type="match status" value="1"/>
</dbReference>
<reference evidence="7" key="1">
    <citation type="journal article" date="2014" name="Front. Microbiol.">
        <title>High frequency of phylogenetically diverse reductive dehalogenase-homologous genes in deep subseafloor sedimentary metagenomes.</title>
        <authorList>
            <person name="Kawai M."/>
            <person name="Futagami T."/>
            <person name="Toyoda A."/>
            <person name="Takaki Y."/>
            <person name="Nishi S."/>
            <person name="Hori S."/>
            <person name="Arai W."/>
            <person name="Tsubouchi T."/>
            <person name="Morono Y."/>
            <person name="Uchiyama I."/>
            <person name="Ito T."/>
            <person name="Fujiyama A."/>
            <person name="Inagaki F."/>
            <person name="Takami H."/>
        </authorList>
    </citation>
    <scope>NUCLEOTIDE SEQUENCE</scope>
    <source>
        <strain evidence="7">Expedition CK06-06</strain>
    </source>
</reference>
<protein>
    <recommendedName>
        <fullName evidence="6">Rieske domain-containing protein</fullName>
    </recommendedName>
</protein>
<dbReference type="InterPro" id="IPR036922">
    <property type="entry name" value="Rieske_2Fe-2S_sf"/>
</dbReference>